<accession>A0ABR3IW31</accession>
<evidence type="ECO:0000256" key="6">
    <source>
        <dbReference type="SAM" id="Phobius"/>
    </source>
</evidence>
<keyword evidence="8" id="KW-1185">Reference proteome</keyword>
<keyword evidence="6" id="KW-0812">Transmembrane</keyword>
<gene>
    <name evidence="7" type="ORF">HGRIS_013569</name>
</gene>
<dbReference type="PANTHER" id="PTHR23023">
    <property type="entry name" value="DIMETHYLANILINE MONOOXYGENASE"/>
    <property type="match status" value="1"/>
</dbReference>
<organism evidence="7 8">
    <name type="scientific">Hohenbuehelia grisea</name>
    <dbReference type="NCBI Taxonomy" id="104357"/>
    <lineage>
        <taxon>Eukaryota</taxon>
        <taxon>Fungi</taxon>
        <taxon>Dikarya</taxon>
        <taxon>Basidiomycota</taxon>
        <taxon>Agaricomycotina</taxon>
        <taxon>Agaricomycetes</taxon>
        <taxon>Agaricomycetidae</taxon>
        <taxon>Agaricales</taxon>
        <taxon>Pleurotineae</taxon>
        <taxon>Pleurotaceae</taxon>
        <taxon>Hohenbuehelia</taxon>
    </lineage>
</organism>
<keyword evidence="6" id="KW-1133">Transmembrane helix</keyword>
<dbReference type="EMBL" id="JASNQZ010000015">
    <property type="protein sequence ID" value="KAL0947462.1"/>
    <property type="molecule type" value="Genomic_DNA"/>
</dbReference>
<dbReference type="SUPFAM" id="SSF51905">
    <property type="entry name" value="FAD/NAD(P)-binding domain"/>
    <property type="match status" value="2"/>
</dbReference>
<keyword evidence="4" id="KW-0521">NADP</keyword>
<keyword evidence="2" id="KW-0285">Flavoprotein</keyword>
<evidence type="ECO:0000256" key="3">
    <source>
        <dbReference type="ARBA" id="ARBA00022827"/>
    </source>
</evidence>
<feature type="transmembrane region" description="Helical" evidence="6">
    <location>
        <begin position="571"/>
        <end position="591"/>
    </location>
</feature>
<dbReference type="InterPro" id="IPR036188">
    <property type="entry name" value="FAD/NAD-bd_sf"/>
</dbReference>
<dbReference type="InterPro" id="IPR000960">
    <property type="entry name" value="Flavin_mOase"/>
</dbReference>
<proteinExistence type="inferred from homology"/>
<sequence length="604" mass="68026">MQKRIVIVGAGPAGLVTCKALLSSSTPVHEFLPIILEQEDDIGGTFRYRSYENSNLVSSKQLTSFSDFRLPLDHPDHLTLEEYVEYLRAYCKKFRLNELIQLGTKVTNISRDRTTGEHEVSYVRKLPGSDQWESTPRVIRAQYVAICSGLHVTPAVPDIPGIQSVLQRDDTEVTPAVYHSHEYKVRDQLAGRRVLILGTGETGMDLAYEAAKAKAKEVVLCTRGGFLSFPKALNDFEVFGFKFESKTPLPIDTLITNLAETAYVHPWVAASHIRWFISDFVIKRVLWLLTGTQAGCNQWVGELEPERLGRAYVFLNKSHKAMPYINRPFRTRPAVPDYLSRYIDPPEDSPPRTSFAVDLAPFPTHFNPDGRAVFPVLPKRKDSMRLEHLRVHEGREVRPDTVIFATGYRQEFGFLDPASEYGTPADADVRNIVKSGDESVAFIGFVRPGVGAIPPIAEMQAMFWISLIKGQVRQPLPPPHYHLLVKETARIKYGVDHSTYMSTLAKDIGAAPSLWELYKEYGLHVLICYCFGAAFTTFYRLVGPFRSPTAAHIVKTEIWETITRRGILGNLFMGVIPMAFYLTLNAAAYVFEKIGRLCGLVHEE</sequence>
<keyword evidence="5" id="KW-0560">Oxidoreductase</keyword>
<feature type="transmembrane region" description="Helical" evidence="6">
    <location>
        <begin position="521"/>
        <end position="542"/>
    </location>
</feature>
<dbReference type="Pfam" id="PF00743">
    <property type="entry name" value="FMO-like"/>
    <property type="match status" value="2"/>
</dbReference>
<dbReference type="InterPro" id="IPR050346">
    <property type="entry name" value="FMO-like"/>
</dbReference>
<evidence type="ECO:0008006" key="9">
    <source>
        <dbReference type="Google" id="ProtNLM"/>
    </source>
</evidence>
<keyword evidence="3" id="KW-0274">FAD</keyword>
<evidence type="ECO:0000313" key="8">
    <source>
        <dbReference type="Proteomes" id="UP001556367"/>
    </source>
</evidence>
<evidence type="ECO:0000256" key="1">
    <source>
        <dbReference type="ARBA" id="ARBA00009183"/>
    </source>
</evidence>
<comment type="caution">
    <text evidence="7">The sequence shown here is derived from an EMBL/GenBank/DDBJ whole genome shotgun (WGS) entry which is preliminary data.</text>
</comment>
<evidence type="ECO:0000256" key="4">
    <source>
        <dbReference type="ARBA" id="ARBA00022857"/>
    </source>
</evidence>
<keyword evidence="6" id="KW-0472">Membrane</keyword>
<dbReference type="InterPro" id="IPR020946">
    <property type="entry name" value="Flavin_mOase-like"/>
</dbReference>
<evidence type="ECO:0000256" key="5">
    <source>
        <dbReference type="ARBA" id="ARBA00023002"/>
    </source>
</evidence>
<dbReference type="PRINTS" id="PR00370">
    <property type="entry name" value="FMOXYGENASE"/>
</dbReference>
<protein>
    <recommendedName>
        <fullName evidence="9">Flavin-containing monooxygenase</fullName>
    </recommendedName>
</protein>
<evidence type="ECO:0000256" key="2">
    <source>
        <dbReference type="ARBA" id="ARBA00022630"/>
    </source>
</evidence>
<reference evidence="8" key="1">
    <citation type="submission" date="2024-06" db="EMBL/GenBank/DDBJ databases">
        <title>Multi-omics analyses provide insights into the biosynthesis of the anticancer antibiotic pleurotin in Hohenbuehelia grisea.</title>
        <authorList>
            <person name="Weaver J.A."/>
            <person name="Alberti F."/>
        </authorList>
    </citation>
    <scope>NUCLEOTIDE SEQUENCE [LARGE SCALE GENOMIC DNA]</scope>
    <source>
        <strain evidence="8">T-177</strain>
    </source>
</reference>
<name>A0ABR3IW31_9AGAR</name>
<dbReference type="Proteomes" id="UP001556367">
    <property type="component" value="Unassembled WGS sequence"/>
</dbReference>
<comment type="similarity">
    <text evidence="1">Belongs to the FMO family.</text>
</comment>
<dbReference type="Gene3D" id="3.50.50.60">
    <property type="entry name" value="FAD/NAD(P)-binding domain"/>
    <property type="match status" value="2"/>
</dbReference>
<evidence type="ECO:0000313" key="7">
    <source>
        <dbReference type="EMBL" id="KAL0947462.1"/>
    </source>
</evidence>
<dbReference type="PIRSF" id="PIRSF000332">
    <property type="entry name" value="FMO"/>
    <property type="match status" value="1"/>
</dbReference>